<evidence type="ECO:0000313" key="2">
    <source>
        <dbReference type="Proteomes" id="UP001138997"/>
    </source>
</evidence>
<gene>
    <name evidence="1" type="ORF">LR394_38005</name>
</gene>
<name>A0A9X1T4K0_9ACTN</name>
<keyword evidence="2" id="KW-1185">Reference proteome</keyword>
<dbReference type="Pfam" id="PF02288">
    <property type="entry name" value="Dehydratase_MU"/>
    <property type="match status" value="1"/>
</dbReference>
<dbReference type="SUPFAM" id="SSF52968">
    <property type="entry name" value="B12-dependent dehydatase associated subunit"/>
    <property type="match status" value="1"/>
</dbReference>
<sequence length="102" mass="10842">MKPHILVLTSGPADLLREICAGMEEEGVPFEVVPQADGQALDLAYQAAQRSPLEVGIGLDATGLTIVHHSKLPREKPITRTRTARQAGQQAARVVIGAPLTP</sequence>
<evidence type="ECO:0000313" key="1">
    <source>
        <dbReference type="EMBL" id="MCD5316708.1"/>
    </source>
</evidence>
<dbReference type="Gene3D" id="3.40.50.10150">
    <property type="entry name" value="B12-dependent dehydatase associated subunit"/>
    <property type="match status" value="1"/>
</dbReference>
<reference evidence="1" key="1">
    <citation type="submission" date="2021-11" db="EMBL/GenBank/DDBJ databases">
        <title>Streptomyces corallinus and Kineosporia corallina sp. nov., two new coral-derived marine actinobacteria.</title>
        <authorList>
            <person name="Buangrab K."/>
            <person name="Sutthacheep M."/>
            <person name="Yeemin T."/>
            <person name="Harunari E."/>
            <person name="Igarashi Y."/>
            <person name="Sripreechasak P."/>
            <person name="Kanchanasin P."/>
            <person name="Tanasupawat S."/>
            <person name="Phongsopitanun W."/>
        </authorList>
    </citation>
    <scope>NUCLEOTIDE SEQUENCE</scope>
    <source>
        <strain evidence="1">JCM 31032</strain>
    </source>
</reference>
<proteinExistence type="predicted"/>
<dbReference type="InterPro" id="IPR010254">
    <property type="entry name" value="B12-dep_deHydtase_bsu"/>
</dbReference>
<dbReference type="InterPro" id="IPR003208">
    <property type="entry name" value="Dehydtase/Dehydtase_re"/>
</dbReference>
<dbReference type="EMBL" id="JAJOMB010000033">
    <property type="protein sequence ID" value="MCD5316708.1"/>
    <property type="molecule type" value="Genomic_DNA"/>
</dbReference>
<comment type="caution">
    <text evidence="1">The sequence shown here is derived from an EMBL/GenBank/DDBJ whole genome shotgun (WGS) entry which is preliminary data.</text>
</comment>
<accession>A0A9X1T4K0</accession>
<protein>
    <submittedName>
        <fullName evidence="1">Glycerol dehydratase reactivase beta/small subunit family protein</fullName>
    </submittedName>
</protein>
<dbReference type="Proteomes" id="UP001138997">
    <property type="component" value="Unassembled WGS sequence"/>
</dbReference>
<organism evidence="1 2">
    <name type="scientific">Kineosporia babensis</name>
    <dbReference type="NCBI Taxonomy" id="499548"/>
    <lineage>
        <taxon>Bacteria</taxon>
        <taxon>Bacillati</taxon>
        <taxon>Actinomycetota</taxon>
        <taxon>Actinomycetes</taxon>
        <taxon>Kineosporiales</taxon>
        <taxon>Kineosporiaceae</taxon>
        <taxon>Kineosporia</taxon>
    </lineage>
</organism>
<dbReference type="RefSeq" id="WP_231449559.1">
    <property type="nucleotide sequence ID" value="NZ_JAJOMB010000033.1"/>
</dbReference>
<dbReference type="AlphaFoldDB" id="A0A9X1T4K0"/>